<sequence>DLSRGKSVDLLSVVYRRPAQGPAGTSPWAVAVPPRALCSSLSFFSRLPASLSSLKRRRVSPHRFLSIAPSSTAFCPSISLLYTFQTLIALESYTTTMTVSQPLLAHGYKANSELFTPLKLGKMDLKHRIIMAPLTRARSPGHIPDENVVEYYKQRASEGGLIITEATGISVMAGNYHDVPGIFTPEQIRAWRQVTDAVHSKGGFIYCQLWHVGRATHPINLGGRTPLGPSATGMGDSKIYFTREGPKDAVTPKEMTIQEIQDTISDYVHASKCAIAAGFDGVEIHAANGYLLNQFICDNINFRTDTYGGSTENRGRIVLEVVDEVVAAIGANRVGIRFSPFGFFQGTDTSDIHEHYGYVIEKVGRKGLSYVHLIEPRSELTMDIEEKNKKLLAIAIAKGLLHGTPMLAAGGFDATNSEGPVQDGEAEAIVFGRYFISNPDIVERLRNGWPLAHYDRNTFYVPGTAGYTDYPTYEQEAANKPASAKI</sequence>
<reference evidence="5" key="1">
    <citation type="submission" date="2015-10" db="EMBL/GenBank/DDBJ databases">
        <authorList>
            <person name="Regsiter A."/>
            <person name="william w."/>
        </authorList>
    </citation>
    <scope>NUCLEOTIDE SEQUENCE</scope>
    <source>
        <strain evidence="5">Montdore</strain>
    </source>
</reference>
<feature type="non-terminal residue" evidence="5">
    <location>
        <position position="486"/>
    </location>
</feature>
<dbReference type="PANTHER" id="PTHR22893:SF93">
    <property type="entry name" value="HYPOTHETICAL OXIDOREDUCTASE (EUROFUNG)"/>
    <property type="match status" value="1"/>
</dbReference>
<evidence type="ECO:0000259" key="4">
    <source>
        <dbReference type="Pfam" id="PF00724"/>
    </source>
</evidence>
<comment type="similarity">
    <text evidence="2">Belongs to the NADH:flavin oxidoreductase/NADH oxidase family.</text>
</comment>
<evidence type="ECO:0000256" key="3">
    <source>
        <dbReference type="ARBA" id="ARBA00023002"/>
    </source>
</evidence>
<dbReference type="GO" id="GO:0010181">
    <property type="term" value="F:FMN binding"/>
    <property type="evidence" value="ECO:0007669"/>
    <property type="project" value="InterPro"/>
</dbReference>
<evidence type="ECO:0000313" key="6">
    <source>
        <dbReference type="Proteomes" id="UP001412239"/>
    </source>
</evidence>
<gene>
    <name evidence="5" type="ORF">GSTUAT00006884001</name>
</gene>
<dbReference type="Pfam" id="PF00724">
    <property type="entry name" value="Oxidored_FMN"/>
    <property type="match status" value="1"/>
</dbReference>
<feature type="domain" description="NADH:flavin oxidoreductase/NADH oxidase N-terminal" evidence="4">
    <location>
        <begin position="113"/>
        <end position="450"/>
    </location>
</feature>
<dbReference type="AlphaFoldDB" id="A0A292PPF8"/>
<dbReference type="Proteomes" id="UP001412239">
    <property type="component" value="Unassembled WGS sequence"/>
</dbReference>
<dbReference type="InterPro" id="IPR001155">
    <property type="entry name" value="OxRdtase_FMN_N"/>
</dbReference>
<organism evidence="5 6">
    <name type="scientific">Tuber aestivum</name>
    <name type="common">summer truffle</name>
    <dbReference type="NCBI Taxonomy" id="59557"/>
    <lineage>
        <taxon>Eukaryota</taxon>
        <taxon>Fungi</taxon>
        <taxon>Dikarya</taxon>
        <taxon>Ascomycota</taxon>
        <taxon>Pezizomycotina</taxon>
        <taxon>Pezizomycetes</taxon>
        <taxon>Pezizales</taxon>
        <taxon>Tuberaceae</taxon>
        <taxon>Tuber</taxon>
    </lineage>
</organism>
<comment type="cofactor">
    <cofactor evidence="1">
        <name>FMN</name>
        <dbReference type="ChEBI" id="CHEBI:58210"/>
    </cofactor>
</comment>
<dbReference type="SUPFAM" id="SSF51395">
    <property type="entry name" value="FMN-linked oxidoreductases"/>
    <property type="match status" value="1"/>
</dbReference>
<evidence type="ECO:0000256" key="2">
    <source>
        <dbReference type="ARBA" id="ARBA00005979"/>
    </source>
</evidence>
<dbReference type="GO" id="GO:0005829">
    <property type="term" value="C:cytosol"/>
    <property type="evidence" value="ECO:0007669"/>
    <property type="project" value="UniProtKB-ARBA"/>
</dbReference>
<dbReference type="EMBL" id="LN891101">
    <property type="protein sequence ID" value="CUS09004.1"/>
    <property type="molecule type" value="Genomic_DNA"/>
</dbReference>
<dbReference type="FunFam" id="3.20.20.70:FF:000059">
    <property type="entry name" value="N-ethylmaleimide reductase, FMN-linked"/>
    <property type="match status" value="1"/>
</dbReference>
<evidence type="ECO:0000256" key="1">
    <source>
        <dbReference type="ARBA" id="ARBA00001917"/>
    </source>
</evidence>
<keyword evidence="3" id="KW-0560">Oxidoreductase</keyword>
<dbReference type="InterPro" id="IPR045247">
    <property type="entry name" value="Oye-like"/>
</dbReference>
<dbReference type="InterPro" id="IPR013785">
    <property type="entry name" value="Aldolase_TIM"/>
</dbReference>
<proteinExistence type="inferred from homology"/>
<name>A0A292PPF8_9PEZI</name>
<evidence type="ECO:0000313" key="5">
    <source>
        <dbReference type="EMBL" id="CUS09004.1"/>
    </source>
</evidence>
<dbReference type="Gene3D" id="3.20.20.70">
    <property type="entry name" value="Aldolase class I"/>
    <property type="match status" value="1"/>
</dbReference>
<accession>A0A292PPF8</accession>
<protein>
    <recommendedName>
        <fullName evidence="4">NADH:flavin oxidoreductase/NADH oxidase N-terminal domain-containing protein</fullName>
    </recommendedName>
</protein>
<dbReference type="PANTHER" id="PTHR22893">
    <property type="entry name" value="NADH OXIDOREDUCTASE-RELATED"/>
    <property type="match status" value="1"/>
</dbReference>
<dbReference type="GO" id="GO:0016628">
    <property type="term" value="F:oxidoreductase activity, acting on the CH-CH group of donors, NAD or NADP as acceptor"/>
    <property type="evidence" value="ECO:0007669"/>
    <property type="project" value="UniProtKB-ARBA"/>
</dbReference>
<dbReference type="CDD" id="cd02933">
    <property type="entry name" value="OYE_like_FMN"/>
    <property type="match status" value="1"/>
</dbReference>
<feature type="non-terminal residue" evidence="5">
    <location>
        <position position="1"/>
    </location>
</feature>
<keyword evidence="6" id="KW-1185">Reference proteome</keyword>